<reference evidence="1" key="1">
    <citation type="submission" date="2018-05" db="EMBL/GenBank/DDBJ databases">
        <authorList>
            <person name="Lanie J.A."/>
            <person name="Ng W.-L."/>
            <person name="Kazmierczak K.M."/>
            <person name="Andrzejewski T.M."/>
            <person name="Davidsen T.M."/>
            <person name="Wayne K.J."/>
            <person name="Tettelin H."/>
            <person name="Glass J.I."/>
            <person name="Rusch D."/>
            <person name="Podicherti R."/>
            <person name="Tsui H.-C.T."/>
            <person name="Winkler M.E."/>
        </authorList>
    </citation>
    <scope>NUCLEOTIDE SEQUENCE</scope>
</reference>
<protein>
    <submittedName>
        <fullName evidence="1">Uncharacterized protein</fullName>
    </submittedName>
</protein>
<dbReference type="EMBL" id="UINC01059867">
    <property type="protein sequence ID" value="SVB83750.1"/>
    <property type="molecule type" value="Genomic_DNA"/>
</dbReference>
<organism evidence="1">
    <name type="scientific">marine metagenome</name>
    <dbReference type="NCBI Taxonomy" id="408172"/>
    <lineage>
        <taxon>unclassified sequences</taxon>
        <taxon>metagenomes</taxon>
        <taxon>ecological metagenomes</taxon>
    </lineage>
</organism>
<accession>A0A382H908</accession>
<name>A0A382H908_9ZZZZ</name>
<gene>
    <name evidence="1" type="ORF">METZ01_LOCUS236604</name>
</gene>
<proteinExistence type="predicted"/>
<sequence length="51" mass="5511">MKNISGDVAANAIKDACAKKNTQKIDSSEHIEQDAALMEVPSEAIEPEIKK</sequence>
<dbReference type="AlphaFoldDB" id="A0A382H908"/>
<evidence type="ECO:0000313" key="1">
    <source>
        <dbReference type="EMBL" id="SVB83750.1"/>
    </source>
</evidence>